<feature type="domain" description="Enoyl reductase (ER)" evidence="1">
    <location>
        <begin position="22"/>
        <end position="343"/>
    </location>
</feature>
<evidence type="ECO:0000313" key="3">
    <source>
        <dbReference type="Proteomes" id="UP000238157"/>
    </source>
</evidence>
<dbReference type="Pfam" id="PF00107">
    <property type="entry name" value="ADH_zinc_N"/>
    <property type="match status" value="1"/>
</dbReference>
<dbReference type="Pfam" id="PF08240">
    <property type="entry name" value="ADH_N"/>
    <property type="match status" value="1"/>
</dbReference>
<dbReference type="EMBL" id="PVTR01000001">
    <property type="protein sequence ID" value="PRY90651.1"/>
    <property type="molecule type" value="Genomic_DNA"/>
</dbReference>
<dbReference type="Proteomes" id="UP000238157">
    <property type="component" value="Unassembled WGS sequence"/>
</dbReference>
<protein>
    <submittedName>
        <fullName evidence="2">NADPH:quinone reductase-like Zn-dependent oxidoreductase</fullName>
    </submittedName>
</protein>
<name>A0A2T0WVC6_9BACT</name>
<accession>A0A2T0WVC6</accession>
<dbReference type="InterPro" id="IPR020843">
    <property type="entry name" value="ER"/>
</dbReference>
<gene>
    <name evidence="2" type="ORF">CLW00_101315</name>
</gene>
<dbReference type="SUPFAM" id="SSF51735">
    <property type="entry name" value="NAD(P)-binding Rossmann-fold domains"/>
    <property type="match status" value="1"/>
</dbReference>
<comment type="caution">
    <text evidence="2">The sequence shown here is derived from an EMBL/GenBank/DDBJ whole genome shotgun (WGS) entry which is preliminary data.</text>
</comment>
<keyword evidence="3" id="KW-1185">Reference proteome</keyword>
<dbReference type="Gene3D" id="3.40.50.720">
    <property type="entry name" value="NAD(P)-binding Rossmann-like Domain"/>
    <property type="match status" value="1"/>
</dbReference>
<evidence type="ECO:0000259" key="1">
    <source>
        <dbReference type="SMART" id="SM00829"/>
    </source>
</evidence>
<proteinExistence type="predicted"/>
<dbReference type="InterPro" id="IPR052711">
    <property type="entry name" value="Zinc_ADH-like"/>
</dbReference>
<dbReference type="InterPro" id="IPR013149">
    <property type="entry name" value="ADH-like_C"/>
</dbReference>
<dbReference type="SMART" id="SM00829">
    <property type="entry name" value="PKS_ER"/>
    <property type="match status" value="1"/>
</dbReference>
<dbReference type="InterPro" id="IPR013154">
    <property type="entry name" value="ADH-like_N"/>
</dbReference>
<dbReference type="RefSeq" id="WP_245917138.1">
    <property type="nucleotide sequence ID" value="NZ_PVTR01000001.1"/>
</dbReference>
<dbReference type="InterPro" id="IPR036291">
    <property type="entry name" value="NAD(P)-bd_dom_sf"/>
</dbReference>
<reference evidence="2 3" key="1">
    <citation type="submission" date="2018-03" db="EMBL/GenBank/DDBJ databases">
        <title>Genomic Encyclopedia of Archaeal and Bacterial Type Strains, Phase II (KMG-II): from individual species to whole genera.</title>
        <authorList>
            <person name="Goeker M."/>
        </authorList>
    </citation>
    <scope>NUCLEOTIDE SEQUENCE [LARGE SCALE GENOMIC DNA]</scope>
    <source>
        <strain evidence="2 3">DSM 27929</strain>
    </source>
</reference>
<dbReference type="SUPFAM" id="SSF50129">
    <property type="entry name" value="GroES-like"/>
    <property type="match status" value="1"/>
</dbReference>
<evidence type="ECO:0000313" key="2">
    <source>
        <dbReference type="EMBL" id="PRY90651.1"/>
    </source>
</evidence>
<dbReference type="InterPro" id="IPR011032">
    <property type="entry name" value="GroES-like_sf"/>
</dbReference>
<organism evidence="2 3">
    <name type="scientific">Mongoliibacter ruber</name>
    <dbReference type="NCBI Taxonomy" id="1750599"/>
    <lineage>
        <taxon>Bacteria</taxon>
        <taxon>Pseudomonadati</taxon>
        <taxon>Bacteroidota</taxon>
        <taxon>Cytophagia</taxon>
        <taxon>Cytophagales</taxon>
        <taxon>Cyclobacteriaceae</taxon>
        <taxon>Mongoliibacter</taxon>
    </lineage>
</organism>
<dbReference type="AlphaFoldDB" id="A0A2T0WVC6"/>
<dbReference type="PANTHER" id="PTHR45033">
    <property type="match status" value="1"/>
</dbReference>
<dbReference type="Gene3D" id="3.90.180.10">
    <property type="entry name" value="Medium-chain alcohol dehydrogenases, catalytic domain"/>
    <property type="match status" value="1"/>
</dbReference>
<sequence>MELVIFNFIHPNILKALVLDRELPDAIKISDVSLPDLNVDQVLIQIKSAALNHRDEWCRQGLYPNLKDGVILGSDGAGIVKEVGGQVDSKWIGQEVIINPAMHWGENQRAQGSDFRILGMPDNGTIAQYLVVASDRLHHKPLHMNWHEAAALPLAGVTAYRALIVQGKAKASKKILVTGFGGGVAQMAVQFALSLGAEVYTSSSSDSKLEEAKKLGVSGVYNYNHENWVKDALKETGGFDLIIDSAMGDTLDNLINASAPGARIVFYGATQGNPKGFNTRKVFWNQIKLIGSTMGSDTDFLNMLKFVDENRLKPIVDEVFSLENSVAAFNKMKSGNQLGKLVIQVS</sequence>
<dbReference type="GO" id="GO:0016491">
    <property type="term" value="F:oxidoreductase activity"/>
    <property type="evidence" value="ECO:0007669"/>
    <property type="project" value="InterPro"/>
</dbReference>
<dbReference type="PANTHER" id="PTHR45033:SF3">
    <property type="entry name" value="DEHYDROGENASE, PUTATIVE (AFU_ORTHOLOGUE AFUA_2G13270)-RELATED"/>
    <property type="match status" value="1"/>
</dbReference>